<dbReference type="Proteomes" id="UP001189429">
    <property type="component" value="Unassembled WGS sequence"/>
</dbReference>
<dbReference type="PANTHER" id="PTHR21228:SF40">
    <property type="entry name" value="LD45607P"/>
    <property type="match status" value="1"/>
</dbReference>
<evidence type="ECO:0000313" key="3">
    <source>
        <dbReference type="Proteomes" id="UP001189429"/>
    </source>
</evidence>
<dbReference type="InterPro" id="IPR058917">
    <property type="entry name" value="RESC6_dom"/>
</dbReference>
<comment type="caution">
    <text evidence="2">The sequence shown here is derived from an EMBL/GenBank/DDBJ whole genome shotgun (WGS) entry which is preliminary data.</text>
</comment>
<sequence>MGGLSVRRAEAEQRVQRALTKGDLGGDWSLLRMSPDRLAVQQDLVAARSAPRILALCSEAEVASMDPVNLATAVYRLAKLERGSRSQLVAYERFDHLLGALSARLGDLDPHGMVNVLWALGQLELSPAWLPALIDLCRERHSAFSMRDLSATLSCLAQSHGLHASPEAQALQTAVVDSMRERAGELETPTDLVIAAAAFSRLGVRDEPFFARMAEQATELADAFDMPDVASILWAFANLNFSHGVMFGRFRQLLEQQVEQCSPRELVQISWTYSRVGLADSDLLMGVFAPVIRARMLEFDAPRDLCTLAWTFSNAGVVDDGFFKDLGHVLSAKVKFMSAHDISTVVVAFASIEYAHRGLFRAMQKHMKSIIHSFSALQLARTIYGLGAAGVDDETLFRILCERVLMQQHLLHPKNVVETLVGLAEAEYTPKRVIRALLSDSDQLLRRWKAEDAVQVLHVFSRLPTDVLEATRGPEMVDGLLGTVRRAVQGWWRYEARQMADLLEALQGLGVADALLLESVCRQLPRALRADRCSDSCFLRVLGALAELPEAGRGVVRAQLHRRLKLQMLLDERITSAAHGPAAAGTDLRTAALLAYACARLGFDGPSARDLASALGAALAPAAEGDGTAEVAAESWAALLAWALAEMGWEPALAARLAPAALAAGASRVDAGGEDAHDAAARLRLVWACTALGAPLRAATLQEARALFDALPPQARGEAARLAAAVALQGALAAPTRAEGEAWLRSFDRAAGARAAPARASWGGHLDEEERCLDAVSGALVRLRMPHERSHGVAQALRVHCAFPQARLALWLLGPGDLAVWSRQPLGSVLLRLRQLEALGWRCPTLAQHEARAAERAGTLDELLRDRLDELLRARLDDVSGLRCESAGVGPVSVAC</sequence>
<evidence type="ECO:0000313" key="2">
    <source>
        <dbReference type="EMBL" id="CAK0889938.1"/>
    </source>
</evidence>
<name>A0ABN9WT22_9DINO</name>
<dbReference type="Pfam" id="PF26188">
    <property type="entry name" value="RESC6"/>
    <property type="match status" value="1"/>
</dbReference>
<proteinExistence type="predicted"/>
<reference evidence="2" key="1">
    <citation type="submission" date="2023-10" db="EMBL/GenBank/DDBJ databases">
        <authorList>
            <person name="Chen Y."/>
            <person name="Shah S."/>
            <person name="Dougan E. K."/>
            <person name="Thang M."/>
            <person name="Chan C."/>
        </authorList>
    </citation>
    <scope>NUCLEOTIDE SEQUENCE [LARGE SCALE GENOMIC DNA]</scope>
</reference>
<evidence type="ECO:0000259" key="1">
    <source>
        <dbReference type="Pfam" id="PF26188"/>
    </source>
</evidence>
<protein>
    <recommendedName>
        <fullName evidence="1">RNA-editing substrate-binding complex 6 protein domain-containing protein</fullName>
    </recommendedName>
</protein>
<organism evidence="2 3">
    <name type="scientific">Prorocentrum cordatum</name>
    <dbReference type="NCBI Taxonomy" id="2364126"/>
    <lineage>
        <taxon>Eukaryota</taxon>
        <taxon>Sar</taxon>
        <taxon>Alveolata</taxon>
        <taxon>Dinophyceae</taxon>
        <taxon>Prorocentrales</taxon>
        <taxon>Prorocentraceae</taxon>
        <taxon>Prorocentrum</taxon>
    </lineage>
</organism>
<gene>
    <name evidence="2" type="ORF">PCOR1329_LOCUS70303</name>
</gene>
<dbReference type="PANTHER" id="PTHR21228">
    <property type="entry name" value="FAST LEU-RICH DOMAIN-CONTAINING"/>
    <property type="match status" value="1"/>
</dbReference>
<dbReference type="EMBL" id="CAUYUJ010019281">
    <property type="protein sequence ID" value="CAK0889938.1"/>
    <property type="molecule type" value="Genomic_DNA"/>
</dbReference>
<accession>A0ABN9WT22</accession>
<dbReference type="InterPro" id="IPR050870">
    <property type="entry name" value="FAST_kinase"/>
</dbReference>
<feature type="domain" description="RNA-editing substrate-binding complex 6 protein" evidence="1">
    <location>
        <begin position="263"/>
        <end position="463"/>
    </location>
</feature>
<keyword evidence="3" id="KW-1185">Reference proteome</keyword>